<comment type="caution">
    <text evidence="3">The sequence shown here is derived from an EMBL/GenBank/DDBJ whole genome shotgun (WGS) entry which is preliminary data.</text>
</comment>
<proteinExistence type="predicted"/>
<keyword evidence="4" id="KW-1185">Reference proteome</keyword>
<dbReference type="InterPro" id="IPR026881">
    <property type="entry name" value="WYL_dom"/>
</dbReference>
<feature type="domain" description="Helix-turn-helix type 11" evidence="1">
    <location>
        <begin position="7"/>
        <end position="62"/>
    </location>
</feature>
<dbReference type="Gene3D" id="1.10.10.10">
    <property type="entry name" value="Winged helix-like DNA-binding domain superfamily/Winged helix DNA-binding domain"/>
    <property type="match status" value="1"/>
</dbReference>
<reference evidence="4" key="1">
    <citation type="journal article" date="2019" name="Int. J. Syst. Evol. Microbiol.">
        <title>The Global Catalogue of Microorganisms (GCM) 10K type strain sequencing project: providing services to taxonomists for standard genome sequencing and annotation.</title>
        <authorList>
            <consortium name="The Broad Institute Genomics Platform"/>
            <consortium name="The Broad Institute Genome Sequencing Center for Infectious Disease"/>
            <person name="Wu L."/>
            <person name="Ma J."/>
        </authorList>
    </citation>
    <scope>NUCLEOTIDE SEQUENCE [LARGE SCALE GENOMIC DNA]</scope>
    <source>
        <strain evidence="4">JCM 9377</strain>
    </source>
</reference>
<dbReference type="InterPro" id="IPR013196">
    <property type="entry name" value="HTH_11"/>
</dbReference>
<dbReference type="PIRSF" id="PIRSF016838">
    <property type="entry name" value="PafC"/>
    <property type="match status" value="1"/>
</dbReference>
<dbReference type="InterPro" id="IPR051534">
    <property type="entry name" value="CBASS_pafABC_assoc_protein"/>
</dbReference>
<dbReference type="InterPro" id="IPR036390">
    <property type="entry name" value="WH_DNA-bd_sf"/>
</dbReference>
<evidence type="ECO:0000313" key="4">
    <source>
        <dbReference type="Proteomes" id="UP001501237"/>
    </source>
</evidence>
<sequence length="317" mass="34169">MSHPTTRVLTMLELLQARPRLTGAELADRLEVDERTVRRYALRLADLGIPVIADRGRHGGYRLMPGYKLPPLMLTDDEASSVVLGLLAARHLGLAAEATESTLAKIGRVLPAKLRDRITALQDTLAFTAPSRAPAREGSAPDADTVLTLADAIRARRRVTLAYRSHQGAESARDLDAHGLVFHSGRWYVTGHDHKSGERRTFRVDRIAEVTLTGTGYTIPDDADPAAHVAASMAAVPWAHEVEVVLHVPPETAAGRVPKTVATLTPEGEDTLLRMRAQSLSGTALFLAGVGFPFTVRAPAALLPEVHALARRLLATA</sequence>
<accession>A0ABP6QFP7</accession>
<dbReference type="EMBL" id="BAAAUV010000014">
    <property type="protein sequence ID" value="GAA3224223.1"/>
    <property type="molecule type" value="Genomic_DNA"/>
</dbReference>
<name>A0ABP6QFP7_9ACTN</name>
<dbReference type="SUPFAM" id="SSF46785">
    <property type="entry name" value="Winged helix' DNA-binding domain"/>
    <property type="match status" value="1"/>
</dbReference>
<evidence type="ECO:0000259" key="2">
    <source>
        <dbReference type="Pfam" id="PF13280"/>
    </source>
</evidence>
<dbReference type="RefSeq" id="WP_344832865.1">
    <property type="nucleotide sequence ID" value="NZ_BAAAUV010000014.1"/>
</dbReference>
<dbReference type="InterPro" id="IPR036388">
    <property type="entry name" value="WH-like_DNA-bd_sf"/>
</dbReference>
<dbReference type="Pfam" id="PF13280">
    <property type="entry name" value="WYL"/>
    <property type="match status" value="1"/>
</dbReference>
<evidence type="ECO:0000313" key="3">
    <source>
        <dbReference type="EMBL" id="GAA3224223.1"/>
    </source>
</evidence>
<dbReference type="InterPro" id="IPR028349">
    <property type="entry name" value="PafC-like"/>
</dbReference>
<protein>
    <submittedName>
        <fullName evidence="3">YafY family protein</fullName>
    </submittedName>
</protein>
<dbReference type="PANTHER" id="PTHR34580:SF3">
    <property type="entry name" value="PROTEIN PAFB"/>
    <property type="match status" value="1"/>
</dbReference>
<dbReference type="PANTHER" id="PTHR34580">
    <property type="match status" value="1"/>
</dbReference>
<feature type="domain" description="WYL" evidence="2">
    <location>
        <begin position="145"/>
        <end position="211"/>
    </location>
</feature>
<gene>
    <name evidence="3" type="ORF">GCM10010468_51100</name>
</gene>
<dbReference type="PROSITE" id="PS52050">
    <property type="entry name" value="WYL"/>
    <property type="match status" value="1"/>
</dbReference>
<evidence type="ECO:0000259" key="1">
    <source>
        <dbReference type="Pfam" id="PF08279"/>
    </source>
</evidence>
<dbReference type="Pfam" id="PF08279">
    <property type="entry name" value="HTH_11"/>
    <property type="match status" value="1"/>
</dbReference>
<organism evidence="3 4">
    <name type="scientific">Actinocorallia longicatena</name>
    <dbReference type="NCBI Taxonomy" id="111803"/>
    <lineage>
        <taxon>Bacteria</taxon>
        <taxon>Bacillati</taxon>
        <taxon>Actinomycetota</taxon>
        <taxon>Actinomycetes</taxon>
        <taxon>Streptosporangiales</taxon>
        <taxon>Thermomonosporaceae</taxon>
        <taxon>Actinocorallia</taxon>
    </lineage>
</organism>
<dbReference type="Proteomes" id="UP001501237">
    <property type="component" value="Unassembled WGS sequence"/>
</dbReference>